<name>A0A811VEB5_CERCA</name>
<dbReference type="InterPro" id="IPR029058">
    <property type="entry name" value="AB_hydrolase_fold"/>
</dbReference>
<keyword evidence="3" id="KW-1185">Reference proteome</keyword>
<dbReference type="GO" id="GO:0008126">
    <property type="term" value="F:acetylesterase activity"/>
    <property type="evidence" value="ECO:0007669"/>
    <property type="project" value="TreeGrafter"/>
</dbReference>
<dbReference type="GO" id="GO:0051793">
    <property type="term" value="P:medium-chain fatty acid catabolic process"/>
    <property type="evidence" value="ECO:0007669"/>
    <property type="project" value="TreeGrafter"/>
</dbReference>
<dbReference type="AlphaFoldDB" id="A0A811VEB5"/>
<dbReference type="SUPFAM" id="SSF53474">
    <property type="entry name" value="alpha/beta-Hydrolases"/>
    <property type="match status" value="1"/>
</dbReference>
<evidence type="ECO:0000313" key="2">
    <source>
        <dbReference type="EMBL" id="CAD7013686.1"/>
    </source>
</evidence>
<dbReference type="EMBL" id="CAJHJT010000056">
    <property type="protein sequence ID" value="CAD7013686.1"/>
    <property type="molecule type" value="Genomic_DNA"/>
</dbReference>
<dbReference type="GO" id="GO:0051792">
    <property type="term" value="P:medium-chain fatty acid biosynthetic process"/>
    <property type="evidence" value="ECO:0007669"/>
    <property type="project" value="TreeGrafter"/>
</dbReference>
<evidence type="ECO:0000256" key="1">
    <source>
        <dbReference type="ARBA" id="ARBA00010884"/>
    </source>
</evidence>
<dbReference type="InterPro" id="IPR050960">
    <property type="entry name" value="AB_hydrolase_4_sf"/>
</dbReference>
<reference evidence="2" key="1">
    <citation type="submission" date="2020-11" db="EMBL/GenBank/DDBJ databases">
        <authorList>
            <person name="Whitehead M."/>
        </authorList>
    </citation>
    <scope>NUCLEOTIDE SEQUENCE</scope>
    <source>
        <strain evidence="2">EGII</strain>
    </source>
</reference>
<evidence type="ECO:0000313" key="3">
    <source>
        <dbReference type="Proteomes" id="UP000606786"/>
    </source>
</evidence>
<proteinExistence type="inferred from homology"/>
<organism evidence="2 3">
    <name type="scientific">Ceratitis capitata</name>
    <name type="common">Mediterranean fruit fly</name>
    <name type="synonym">Tephritis capitata</name>
    <dbReference type="NCBI Taxonomy" id="7213"/>
    <lineage>
        <taxon>Eukaryota</taxon>
        <taxon>Metazoa</taxon>
        <taxon>Ecdysozoa</taxon>
        <taxon>Arthropoda</taxon>
        <taxon>Hexapoda</taxon>
        <taxon>Insecta</taxon>
        <taxon>Pterygota</taxon>
        <taxon>Neoptera</taxon>
        <taxon>Endopterygota</taxon>
        <taxon>Diptera</taxon>
        <taxon>Brachycera</taxon>
        <taxon>Muscomorpha</taxon>
        <taxon>Tephritoidea</taxon>
        <taxon>Tephritidae</taxon>
        <taxon>Ceratitis</taxon>
        <taxon>Ceratitis</taxon>
    </lineage>
</organism>
<dbReference type="Proteomes" id="UP000606786">
    <property type="component" value="Unassembled WGS sequence"/>
</dbReference>
<accession>A0A811VEB5</accession>
<comment type="caution">
    <text evidence="2">The sequence shown here is derived from an EMBL/GenBank/DDBJ whole genome shotgun (WGS) entry which is preliminary data.</text>
</comment>
<comment type="similarity">
    <text evidence="1">Belongs to the AB hydrolase superfamily. AB hydrolase 4 family.</text>
</comment>
<dbReference type="PANTHER" id="PTHR10794">
    <property type="entry name" value="ABHYDROLASE DOMAIN-CONTAINING PROTEIN"/>
    <property type="match status" value="1"/>
</dbReference>
<dbReference type="OrthoDB" id="247542at2759"/>
<dbReference type="GO" id="GO:0047372">
    <property type="term" value="F:monoacylglycerol lipase activity"/>
    <property type="evidence" value="ECO:0007669"/>
    <property type="project" value="TreeGrafter"/>
</dbReference>
<protein>
    <submittedName>
        <fullName evidence="2">(Mediterranean fruit fly) hypothetical protein</fullName>
    </submittedName>
</protein>
<sequence>MYSNTISDFIDKMLVKSSLFPSLDVCYADAKLHNKFENISTPLLCICGADDIFQPADALPLAEVSKSSFVAMVLTEHGGHIGFLEGWWPFRGVQYLERVFVEYFTKTLFDKDGSFQKIKEQLGVFN</sequence>
<gene>
    <name evidence="2" type="ORF">CCAP1982_LOCUS21727</name>
</gene>
<dbReference type="PANTHER" id="PTHR10794:SF63">
    <property type="entry name" value="ALPHA_BETA HYDROLASE 1, ISOFORM A"/>
    <property type="match status" value="1"/>
</dbReference>